<gene>
    <name evidence="2" type="primary">yagU_1</name>
    <name evidence="2" type="ORF">NCTC10295_00198</name>
</gene>
<feature type="transmembrane region" description="Helical" evidence="1">
    <location>
        <begin position="80"/>
        <end position="100"/>
    </location>
</feature>
<dbReference type="InterPro" id="IPR009898">
    <property type="entry name" value="DUF1440"/>
</dbReference>
<keyword evidence="1" id="KW-0812">Transmembrane</keyword>
<dbReference type="AlphaFoldDB" id="A0A378UDJ4"/>
<proteinExistence type="predicted"/>
<evidence type="ECO:0000313" key="2">
    <source>
        <dbReference type="EMBL" id="STZ75474.1"/>
    </source>
</evidence>
<protein>
    <submittedName>
        <fullName evidence="2">Inner membrane protein yagU</fullName>
    </submittedName>
</protein>
<keyword evidence="3" id="KW-1185">Reference proteome</keyword>
<feature type="transmembrane region" description="Helical" evidence="1">
    <location>
        <begin position="133"/>
        <end position="152"/>
    </location>
</feature>
<evidence type="ECO:0000313" key="3">
    <source>
        <dbReference type="Proteomes" id="UP000254651"/>
    </source>
</evidence>
<dbReference type="Proteomes" id="UP000254651">
    <property type="component" value="Unassembled WGS sequence"/>
</dbReference>
<sequence length="169" mass="18487">MSGLFVRTNPMNRRLAVAVLVGIAGGILSAMVKSGFEDIVPPRLPDAVPPPIELLQMMGLDAAKMTYTWLKQAVNYGGNGVHYLFSVVFAVLYCAAAEVFPKVKMAWGLVYGYAVAFGSHYVVFPLIGLPVDFTVEGFVSECIGTALWMLCIEIVRRDLRNRWTGLPDA</sequence>
<dbReference type="RefSeq" id="WP_066079850.1">
    <property type="nucleotide sequence ID" value="NZ_CP181246.1"/>
</dbReference>
<feature type="transmembrane region" description="Helical" evidence="1">
    <location>
        <begin position="107"/>
        <end position="127"/>
    </location>
</feature>
<dbReference type="EMBL" id="UGQS01000001">
    <property type="protein sequence ID" value="STZ75474.1"/>
    <property type="molecule type" value="Genomic_DNA"/>
</dbReference>
<accession>A0A378UDJ4</accession>
<dbReference type="Pfam" id="PF07274">
    <property type="entry name" value="DUF1440"/>
    <property type="match status" value="1"/>
</dbReference>
<keyword evidence="1" id="KW-1133">Transmembrane helix</keyword>
<organism evidence="2 3">
    <name type="scientific">Bergeriella denitrificans</name>
    <name type="common">Neisseria denitrificans</name>
    <dbReference type="NCBI Taxonomy" id="494"/>
    <lineage>
        <taxon>Bacteria</taxon>
        <taxon>Pseudomonadati</taxon>
        <taxon>Pseudomonadota</taxon>
        <taxon>Betaproteobacteria</taxon>
        <taxon>Neisseriales</taxon>
        <taxon>Neisseriaceae</taxon>
        <taxon>Bergeriella</taxon>
    </lineage>
</organism>
<keyword evidence="1" id="KW-0472">Membrane</keyword>
<evidence type="ECO:0000256" key="1">
    <source>
        <dbReference type="SAM" id="Phobius"/>
    </source>
</evidence>
<name>A0A378UDJ4_BERDE</name>
<reference evidence="2 3" key="1">
    <citation type="submission" date="2018-06" db="EMBL/GenBank/DDBJ databases">
        <authorList>
            <consortium name="Pathogen Informatics"/>
            <person name="Doyle S."/>
        </authorList>
    </citation>
    <scope>NUCLEOTIDE SEQUENCE [LARGE SCALE GENOMIC DNA]</scope>
    <source>
        <strain evidence="2 3">NCTC10295</strain>
    </source>
</reference>